<dbReference type="InterPro" id="IPR025836">
    <property type="entry name" value="Zn_knuckle_CX2CX4HX4C"/>
</dbReference>
<organism evidence="2 3">
    <name type="scientific">Sesamum alatum</name>
    <dbReference type="NCBI Taxonomy" id="300844"/>
    <lineage>
        <taxon>Eukaryota</taxon>
        <taxon>Viridiplantae</taxon>
        <taxon>Streptophyta</taxon>
        <taxon>Embryophyta</taxon>
        <taxon>Tracheophyta</taxon>
        <taxon>Spermatophyta</taxon>
        <taxon>Magnoliopsida</taxon>
        <taxon>eudicotyledons</taxon>
        <taxon>Gunneridae</taxon>
        <taxon>Pentapetalae</taxon>
        <taxon>asterids</taxon>
        <taxon>lamiids</taxon>
        <taxon>Lamiales</taxon>
        <taxon>Pedaliaceae</taxon>
        <taxon>Sesamum</taxon>
    </lineage>
</organism>
<name>A0AAE1Y0B9_9LAMI</name>
<reference evidence="2" key="1">
    <citation type="submission" date="2020-06" db="EMBL/GenBank/DDBJ databases">
        <authorList>
            <person name="Li T."/>
            <person name="Hu X."/>
            <person name="Zhang T."/>
            <person name="Song X."/>
            <person name="Zhang H."/>
            <person name="Dai N."/>
            <person name="Sheng W."/>
            <person name="Hou X."/>
            <person name="Wei L."/>
        </authorList>
    </citation>
    <scope>NUCLEOTIDE SEQUENCE</scope>
    <source>
        <strain evidence="2">3651</strain>
        <tissue evidence="2">Leaf</tissue>
    </source>
</reference>
<keyword evidence="3" id="KW-1185">Reference proteome</keyword>
<evidence type="ECO:0000313" key="2">
    <source>
        <dbReference type="EMBL" id="KAK4420927.1"/>
    </source>
</evidence>
<comment type="caution">
    <text evidence="2">The sequence shown here is derived from an EMBL/GenBank/DDBJ whole genome shotgun (WGS) entry which is preliminary data.</text>
</comment>
<protein>
    <recommendedName>
        <fullName evidence="1">Zinc knuckle CX2CX4HX4C domain-containing protein</fullName>
    </recommendedName>
</protein>
<reference evidence="2" key="2">
    <citation type="journal article" date="2024" name="Plant">
        <title>Genomic evolution and insights into agronomic trait innovations of Sesamum species.</title>
        <authorList>
            <person name="Miao H."/>
            <person name="Wang L."/>
            <person name="Qu L."/>
            <person name="Liu H."/>
            <person name="Sun Y."/>
            <person name="Le M."/>
            <person name="Wang Q."/>
            <person name="Wei S."/>
            <person name="Zheng Y."/>
            <person name="Lin W."/>
            <person name="Duan Y."/>
            <person name="Cao H."/>
            <person name="Xiong S."/>
            <person name="Wang X."/>
            <person name="Wei L."/>
            <person name="Li C."/>
            <person name="Ma Q."/>
            <person name="Ju M."/>
            <person name="Zhao R."/>
            <person name="Li G."/>
            <person name="Mu C."/>
            <person name="Tian Q."/>
            <person name="Mei H."/>
            <person name="Zhang T."/>
            <person name="Gao T."/>
            <person name="Zhang H."/>
        </authorList>
    </citation>
    <scope>NUCLEOTIDE SEQUENCE</scope>
    <source>
        <strain evidence="2">3651</strain>
    </source>
</reference>
<dbReference type="AlphaFoldDB" id="A0AAE1Y0B9"/>
<gene>
    <name evidence="2" type="ORF">Salat_2043200</name>
</gene>
<feature type="domain" description="Zinc knuckle CX2CX4HX4C" evidence="1">
    <location>
        <begin position="2"/>
        <end position="27"/>
    </location>
</feature>
<dbReference type="EMBL" id="JACGWO010000008">
    <property type="protein sequence ID" value="KAK4420927.1"/>
    <property type="molecule type" value="Genomic_DNA"/>
</dbReference>
<dbReference type="Pfam" id="PF14392">
    <property type="entry name" value="zf-CCHC_4"/>
    <property type="match status" value="1"/>
</dbReference>
<evidence type="ECO:0000313" key="3">
    <source>
        <dbReference type="Proteomes" id="UP001293254"/>
    </source>
</evidence>
<sequence length="116" mass="12994">MGEEHLVSFTYERLTNFCYLCCRLGHIFEIPQPSVRGRLVTNLRSDWGNSDAVGKRGGTMIREFGVVSWSDNVVGRANRGPLDRVRELLQLGTLWKVVIGEDIAIMHNLSAKHAGP</sequence>
<dbReference type="Proteomes" id="UP001293254">
    <property type="component" value="Unassembled WGS sequence"/>
</dbReference>
<proteinExistence type="predicted"/>
<evidence type="ECO:0000259" key="1">
    <source>
        <dbReference type="Pfam" id="PF14392"/>
    </source>
</evidence>
<accession>A0AAE1Y0B9</accession>